<protein>
    <submittedName>
        <fullName evidence="10">Putative myristylated membrane protein</fullName>
    </submittedName>
</protein>
<evidence type="ECO:0000256" key="8">
    <source>
        <dbReference type="ARBA" id="ARBA00034668"/>
    </source>
</evidence>
<reference evidence="10 11" key="1">
    <citation type="journal article" date="2014" name="Virology">
        <title>The complete genome sequence of the Alphaentomopoxvirus Anomala cuprea entomopoxvirus, including its terminal hairpin loop sequences, suggests a potentially unique mode of apoptosis inhibition and mode of DNA replication.</title>
        <authorList>
            <person name="Mitsuhashi W."/>
            <person name="Miyamoto K."/>
            <person name="Wada S."/>
        </authorList>
    </citation>
    <scope>NUCLEOTIDE SEQUENCE [LARGE SCALE GENOMIC DNA]</scope>
    <source>
        <strain evidence="10">CV6M</strain>
    </source>
</reference>
<keyword evidence="4" id="KW-0426">Late protein</keyword>
<accession>W6JIT6</accession>
<evidence type="ECO:0000256" key="1">
    <source>
        <dbReference type="ARBA" id="ARBA00004381"/>
    </source>
</evidence>
<keyword evidence="3" id="KW-0261">Viral envelope protein</keyword>
<name>W6JIT6_9POXV</name>
<keyword evidence="6 9" id="KW-0472">Membrane</keyword>
<dbReference type="GO" id="GO:0055036">
    <property type="term" value="C:virion membrane"/>
    <property type="evidence" value="ECO:0007669"/>
    <property type="project" value="UniProtKB-SubCell"/>
</dbReference>
<evidence type="ECO:0000256" key="2">
    <source>
        <dbReference type="ARBA" id="ARBA00022692"/>
    </source>
</evidence>
<dbReference type="InterPro" id="IPR003472">
    <property type="entry name" value="Virion_mem_poxvirus_L1"/>
</dbReference>
<keyword evidence="2 9" id="KW-0812">Transmembrane</keyword>
<dbReference type="RefSeq" id="YP_009001570.1">
    <property type="nucleotide sequence ID" value="NC_023426.1"/>
</dbReference>
<dbReference type="Proteomes" id="UP000174145">
    <property type="component" value="Segment"/>
</dbReference>
<feature type="transmembrane region" description="Helical" evidence="9">
    <location>
        <begin position="188"/>
        <end position="206"/>
    </location>
</feature>
<evidence type="ECO:0000313" key="11">
    <source>
        <dbReference type="Proteomes" id="UP000174145"/>
    </source>
</evidence>
<comment type="function">
    <text evidence="8">Component of the entry fusion complex (EFC), which consists of 11 proteins. During cell infection, this complex mediates entry of the virion core into the host cytoplasm by a two-step mechanism consisting of lipid mixing of the viral and cellular membranes and subsequent pore formation.</text>
</comment>
<evidence type="ECO:0000256" key="4">
    <source>
        <dbReference type="ARBA" id="ARBA00022921"/>
    </source>
</evidence>
<comment type="subcellular location">
    <subcellularLocation>
        <location evidence="1">Virion membrane</location>
        <topology evidence="1">Single-pass membrane protein</topology>
    </subcellularLocation>
</comment>
<evidence type="ECO:0000256" key="9">
    <source>
        <dbReference type="SAM" id="Phobius"/>
    </source>
</evidence>
<keyword evidence="11" id="KW-1185">Reference proteome</keyword>
<evidence type="ECO:0000256" key="6">
    <source>
        <dbReference type="ARBA" id="ARBA00023136"/>
    </source>
</evidence>
<organism evidence="10 11">
    <name type="scientific">Alphaentomopoxvirus acuprea</name>
    <dbReference type="NCBI Taxonomy" id="62099"/>
    <lineage>
        <taxon>Viruses</taxon>
        <taxon>Varidnaviria</taxon>
        <taxon>Bamfordvirae</taxon>
        <taxon>Nucleocytoviricota</taxon>
        <taxon>Pokkesviricetes</taxon>
        <taxon>Chitovirales</taxon>
        <taxon>Poxviridae</taxon>
        <taxon>Entomopoxvirinae</taxon>
        <taxon>Alphaentomopoxvirus</taxon>
    </lineage>
</organism>
<dbReference type="KEGG" id="vg:18263526"/>
<evidence type="ECO:0000313" key="10">
    <source>
        <dbReference type="EMBL" id="BAO49457.1"/>
    </source>
</evidence>
<sequence length="245" mass="26210">MGASASINTIVSTITNRVENSLIQEANASAAAHCNVTIGSILFESTEGCVIEVRNLCSAQAVAQVDAVVNATIDFYNDLSFEQKQEAPTWFTAAFGINTTVSNVTNDFRNLIEQRCKSDAELNNTIEVRNITVRSCRAPPNEGVITFSFINSGTAAGQCAISALVDLQVAGSNTVSAKQSQGFDLAGIIPYIVAGIVIVLVVYIIIKLIGMRLTPKQQIDLELAKHNATSSKLIQLSQFISNPNI</sequence>
<keyword evidence="3" id="KW-0946">Virion</keyword>
<evidence type="ECO:0000256" key="7">
    <source>
        <dbReference type="ARBA" id="ARBA00023157"/>
    </source>
</evidence>
<evidence type="ECO:0000256" key="3">
    <source>
        <dbReference type="ARBA" id="ARBA00022879"/>
    </source>
</evidence>
<dbReference type="GO" id="GO:0019031">
    <property type="term" value="C:viral envelope"/>
    <property type="evidence" value="ECO:0007669"/>
    <property type="project" value="UniProtKB-KW"/>
</dbReference>
<dbReference type="EMBL" id="AP013055">
    <property type="protein sequence ID" value="BAO49457.1"/>
    <property type="molecule type" value="Genomic_DNA"/>
</dbReference>
<dbReference type="GeneID" id="18263526"/>
<dbReference type="Pfam" id="PF02442">
    <property type="entry name" value="L1R_F9L"/>
    <property type="match status" value="1"/>
</dbReference>
<keyword evidence="5 9" id="KW-1133">Transmembrane helix</keyword>
<keyword evidence="7" id="KW-1015">Disulfide bond</keyword>
<evidence type="ECO:0000256" key="5">
    <source>
        <dbReference type="ARBA" id="ARBA00022989"/>
    </source>
</evidence>
<proteinExistence type="predicted"/>
<dbReference type="OrthoDB" id="8372at10239"/>